<name>A0A088RZ41_LEIPA</name>
<evidence type="ECO:0000259" key="2">
    <source>
        <dbReference type="SMART" id="SM00233"/>
    </source>
</evidence>
<gene>
    <name evidence="3" type="ORF">LPMP_323770</name>
</gene>
<dbReference type="Proteomes" id="UP000063063">
    <property type="component" value="Chromosome 32"/>
</dbReference>
<dbReference type="eggNOG" id="ENOG502S2TP">
    <property type="taxonomic scope" value="Eukaryota"/>
</dbReference>
<proteinExistence type="predicted"/>
<evidence type="ECO:0000313" key="4">
    <source>
        <dbReference type="Proteomes" id="UP000063063"/>
    </source>
</evidence>
<dbReference type="VEuPathDB" id="TriTrypDB:LPAL13_320044700"/>
<dbReference type="VEuPathDB" id="TriTrypDB:LPMP_323770"/>
<dbReference type="SMART" id="SM00233">
    <property type="entry name" value="PH"/>
    <property type="match status" value="1"/>
</dbReference>
<reference evidence="3 4" key="1">
    <citation type="journal article" date="2015" name="Sci. Rep.">
        <title>The genome of Leishmania panamensis: insights into genomics of the L. (Viannia) subgenus.</title>
        <authorList>
            <person name="Llanes A."/>
            <person name="Restrepo C.M."/>
            <person name="Vecchio G.D."/>
            <person name="Anguizola F.J."/>
            <person name="Lleonart R."/>
        </authorList>
    </citation>
    <scope>NUCLEOTIDE SEQUENCE [LARGE SCALE GENOMIC DNA]</scope>
    <source>
        <strain evidence="3 4">MHOM/PA/94/PSC-1</strain>
    </source>
</reference>
<dbReference type="OrthoDB" id="264619at2759"/>
<keyword evidence="4" id="KW-1185">Reference proteome</keyword>
<dbReference type="EMBL" id="CP009401">
    <property type="protein sequence ID" value="AIO01259.1"/>
    <property type="molecule type" value="Genomic_DNA"/>
</dbReference>
<dbReference type="KEGG" id="lpan:LPMP_323770"/>
<protein>
    <recommendedName>
        <fullName evidence="2">PH domain-containing protein</fullName>
    </recommendedName>
</protein>
<feature type="compositionally biased region" description="Basic and acidic residues" evidence="1">
    <location>
        <begin position="28"/>
        <end position="37"/>
    </location>
</feature>
<organism evidence="3 4">
    <name type="scientific">Leishmania panamensis</name>
    <dbReference type="NCBI Taxonomy" id="5679"/>
    <lineage>
        <taxon>Eukaryota</taxon>
        <taxon>Discoba</taxon>
        <taxon>Euglenozoa</taxon>
        <taxon>Kinetoplastea</taxon>
        <taxon>Metakinetoplastina</taxon>
        <taxon>Trypanosomatida</taxon>
        <taxon>Trypanosomatidae</taxon>
        <taxon>Leishmaniinae</taxon>
        <taxon>Leishmania</taxon>
        <taxon>Leishmania guyanensis species complex</taxon>
    </lineage>
</organism>
<evidence type="ECO:0000313" key="3">
    <source>
        <dbReference type="EMBL" id="AIO01259.1"/>
    </source>
</evidence>
<feature type="region of interest" description="Disordered" evidence="1">
    <location>
        <begin position="28"/>
        <end position="65"/>
    </location>
</feature>
<feature type="region of interest" description="Disordered" evidence="1">
    <location>
        <begin position="82"/>
        <end position="103"/>
    </location>
</feature>
<accession>A0A088RZ41</accession>
<feature type="compositionally biased region" description="Low complexity" evidence="1">
    <location>
        <begin position="48"/>
        <end position="60"/>
    </location>
</feature>
<dbReference type="RefSeq" id="XP_010702059.1">
    <property type="nucleotide sequence ID" value="XM_010703757.1"/>
</dbReference>
<dbReference type="SUPFAM" id="SSF50729">
    <property type="entry name" value="PH domain-like"/>
    <property type="match status" value="1"/>
</dbReference>
<dbReference type="AlphaFoldDB" id="A0A088RZ41"/>
<sequence length="284" mass="30733">MKAVLERRAEALLLATQEEHRLLEAQLEKSRAAREASTRVSHGKSRGAPATAPAAATSSAGPQREDSAAMWIENASCLSIGSTTATSPDRHPSPSAVSPSASPPRVILPSAATHKEGVLLHLVRSSSLFGGVSASFVPHYIVVSDSAGISWYTSEAEYRQNPRRPLGHADFWIETYNSRGSRFKKAAVCWPLILPDDCPEARDPSKTYFAVDYYTPNGGQEQLVLAASSPAERDAWVRLLTKYIDLYLAPRTESEELQHIPRGAEVPLHRSGVIEGEAPGGNIL</sequence>
<dbReference type="GeneID" id="22578118"/>
<dbReference type="InterPro" id="IPR001849">
    <property type="entry name" value="PH_domain"/>
</dbReference>
<feature type="domain" description="PH" evidence="2">
    <location>
        <begin position="113"/>
        <end position="247"/>
    </location>
</feature>
<evidence type="ECO:0000256" key="1">
    <source>
        <dbReference type="SAM" id="MobiDB-lite"/>
    </source>
</evidence>
<feature type="compositionally biased region" description="Low complexity" evidence="1">
    <location>
        <begin position="93"/>
        <end position="103"/>
    </location>
</feature>